<dbReference type="Pfam" id="PF02839">
    <property type="entry name" value="CBM_5_12"/>
    <property type="match status" value="1"/>
</dbReference>
<feature type="domain" description="Chitin-binding type-3" evidence="4">
    <location>
        <begin position="387"/>
        <end position="435"/>
    </location>
</feature>
<evidence type="ECO:0000313" key="5">
    <source>
        <dbReference type="EMBL" id="WYJ78403.1"/>
    </source>
</evidence>
<proteinExistence type="predicted"/>
<feature type="transmembrane region" description="Helical" evidence="3">
    <location>
        <begin position="12"/>
        <end position="32"/>
    </location>
</feature>
<reference evidence="5 6" key="2">
    <citation type="submission" date="2024-03" db="EMBL/GenBank/DDBJ databases">
        <title>The Genome Sequence of Enterococcus sp. DIV2402.</title>
        <authorList>
            <consortium name="The Broad Institute Genomics Platform"/>
            <consortium name="The Broad Institute Microbial Omics Core"/>
            <consortium name="The Broad Institute Genomic Center for Infectious Diseases"/>
            <person name="Earl A."/>
            <person name="Manson A."/>
            <person name="Gilmore M."/>
            <person name="Schwartman J."/>
            <person name="Shea T."/>
            <person name="Abouelleil A."/>
            <person name="Cao P."/>
            <person name="Chapman S."/>
            <person name="Cusick C."/>
            <person name="Young S."/>
            <person name="Neafsey D."/>
            <person name="Nusbaum C."/>
            <person name="Birren B."/>
        </authorList>
    </citation>
    <scope>NUCLEOTIDE SEQUENCE [LARGE SCALE GENOMIC DNA]</scope>
    <source>
        <strain evidence="5 6">DIV2402</strain>
    </source>
</reference>
<dbReference type="PANTHER" id="PTHR42976:SF1">
    <property type="entry name" value="GH18 DOMAIN-CONTAINING PROTEIN-RELATED"/>
    <property type="match status" value="1"/>
</dbReference>
<dbReference type="RefSeq" id="WP_207871517.1">
    <property type="nucleotide sequence ID" value="NZ_CP147251.1"/>
</dbReference>
<dbReference type="SMART" id="SM00495">
    <property type="entry name" value="ChtBD3"/>
    <property type="match status" value="2"/>
</dbReference>
<dbReference type="EMBL" id="CP147251">
    <property type="protein sequence ID" value="WYJ78403.1"/>
    <property type="molecule type" value="Genomic_DNA"/>
</dbReference>
<dbReference type="Gene3D" id="2.10.10.20">
    <property type="entry name" value="Carbohydrate-binding module superfamily 5/12"/>
    <property type="match status" value="2"/>
</dbReference>
<feature type="domain" description="Chitin-binding type-3" evidence="4">
    <location>
        <begin position="455"/>
        <end position="503"/>
    </location>
</feature>
<accession>A0ABZ2SRL0</accession>
<dbReference type="Proteomes" id="UP000664701">
    <property type="component" value="Chromosome"/>
</dbReference>
<keyword evidence="3" id="KW-0812">Transmembrane</keyword>
<keyword evidence="1" id="KW-0378">Hydrolase</keyword>
<name>A0ABZ2SRL0_9ENTE</name>
<protein>
    <submittedName>
        <fullName evidence="5">Chitinase</fullName>
    </submittedName>
</protein>
<dbReference type="CDD" id="cd12215">
    <property type="entry name" value="ChiC_BD"/>
    <property type="match status" value="2"/>
</dbReference>
<evidence type="ECO:0000256" key="3">
    <source>
        <dbReference type="SAM" id="Phobius"/>
    </source>
</evidence>
<sequence length="515" mass="58177">MKNKQVTPTRRLSILRLLFMVVVLLIGSGAYLNRTELFAQFQKSDHQPWFASYVDVTATPQFNFEQLEDNVVLSFVVASEKDGSPSWGNFYSLEEASQNLDLDRRIARLRQKGYDVIVSFGGLLNDELALRYTDVDSLVAAYQEVIDRYDLTTIDLDLENDGLTNRTVNQLRAQAIAKLQTNRKKAGKSLAVWLTLPADPNGLTKDGTDTVAEFLTNKVDLAGVNIMTMNYGGSRQPKLSLAENAIQALKETHRQLKIMYNKAGIYLSDAVLWAKIGATPMIGQNDVATERFTLKDATELNQFAQKVKLGRMSMWSANRDRKSNPDYVPATFVSDSYSGVTQEDQDFAKRLKKNLNGKVAENAQLTTVSNLTKEELQKPDDPATSPYPIWSEEGVYLAQTKVVWHHHVYEAKWWTKGDAPDSPILRAEETPWQLIGPVLPGEKPLPQLKLPEGTYPNWLEDTVYTAGKRVMFDGIGYEAKWWNKNENPEKALINFETSPWKALSQKEIKQMIQAE</sequence>
<evidence type="ECO:0000313" key="6">
    <source>
        <dbReference type="Proteomes" id="UP000664701"/>
    </source>
</evidence>
<dbReference type="InterPro" id="IPR017853">
    <property type="entry name" value="GH"/>
</dbReference>
<evidence type="ECO:0000256" key="2">
    <source>
        <dbReference type="ARBA" id="ARBA00023326"/>
    </source>
</evidence>
<organism evidence="5 6">
    <name type="scientific">Candidatus Enterococcus lowellii</name>
    <dbReference type="NCBI Taxonomy" id="2230877"/>
    <lineage>
        <taxon>Bacteria</taxon>
        <taxon>Bacillati</taxon>
        <taxon>Bacillota</taxon>
        <taxon>Bacilli</taxon>
        <taxon>Lactobacillales</taxon>
        <taxon>Enterococcaceae</taxon>
        <taxon>Enterococcus</taxon>
    </lineage>
</organism>
<dbReference type="InterPro" id="IPR052750">
    <property type="entry name" value="GH18_Chitinase"/>
</dbReference>
<evidence type="ECO:0000259" key="4">
    <source>
        <dbReference type="SMART" id="SM00495"/>
    </source>
</evidence>
<dbReference type="CDD" id="cd06543">
    <property type="entry name" value="GH18_PF-ChiA-like"/>
    <property type="match status" value="1"/>
</dbReference>
<dbReference type="SUPFAM" id="SSF51445">
    <property type="entry name" value="(Trans)glycosidases"/>
    <property type="match status" value="1"/>
</dbReference>
<dbReference type="InterPro" id="IPR003610">
    <property type="entry name" value="CBM5/12"/>
</dbReference>
<dbReference type="Gene3D" id="3.20.20.80">
    <property type="entry name" value="Glycosidases"/>
    <property type="match status" value="1"/>
</dbReference>
<keyword evidence="3" id="KW-1133">Transmembrane helix</keyword>
<keyword evidence="2" id="KW-0624">Polysaccharide degradation</keyword>
<evidence type="ECO:0000256" key="1">
    <source>
        <dbReference type="ARBA" id="ARBA00022801"/>
    </source>
</evidence>
<gene>
    <name evidence="5" type="ORF">DOK78_003060</name>
</gene>
<dbReference type="SUPFAM" id="SSF51055">
    <property type="entry name" value="Carbohydrate binding domain"/>
    <property type="match status" value="2"/>
</dbReference>
<reference evidence="5 6" key="1">
    <citation type="submission" date="2021-03" db="EMBL/GenBank/DDBJ databases">
        <authorList>
            <person name="Gilmore M.S."/>
            <person name="Schwartzman J."/>
            <person name="Van Tyne D."/>
            <person name="Martin M."/>
            <person name="Earl A.M."/>
            <person name="Manson A.L."/>
            <person name="Straub T."/>
            <person name="Salamzade R."/>
            <person name="Saavedra J."/>
            <person name="Lebreton F."/>
            <person name="Prichula J."/>
            <person name="Schaufler K."/>
            <person name="Gaca A."/>
            <person name="Sgardioli B."/>
            <person name="Wagenaar J."/>
            <person name="Strong T."/>
        </authorList>
    </citation>
    <scope>NUCLEOTIDE SEQUENCE [LARGE SCALE GENOMIC DNA]</scope>
    <source>
        <strain evidence="5 6">DIV2402</strain>
    </source>
</reference>
<keyword evidence="6" id="KW-1185">Reference proteome</keyword>
<keyword evidence="2" id="KW-0119">Carbohydrate metabolism</keyword>
<dbReference type="InterPro" id="IPR036573">
    <property type="entry name" value="CBM_sf_5/12"/>
</dbReference>
<dbReference type="PANTHER" id="PTHR42976">
    <property type="entry name" value="BIFUNCTIONAL CHITINASE/LYSOZYME-RELATED"/>
    <property type="match status" value="1"/>
</dbReference>
<keyword evidence="3" id="KW-0472">Membrane</keyword>